<dbReference type="Proteomes" id="UP000471753">
    <property type="component" value="Unassembled WGS sequence"/>
</dbReference>
<gene>
    <name evidence="1" type="ORF">GR197_12490</name>
</gene>
<comment type="caution">
    <text evidence="1">The sequence shown here is derived from an EMBL/GenBank/DDBJ whole genome shotgun (WGS) entry which is preliminary data.</text>
</comment>
<dbReference type="PANTHER" id="PTHR37816">
    <property type="entry name" value="YALI0E33011P"/>
    <property type="match status" value="1"/>
</dbReference>
<proteinExistence type="predicted"/>
<sequence length="180" mass="20037">MEFVSASAAFARVFIMGNGGSGKTWLAQRIGERLGHPVIHLDDIHWEPGGYGVARDRTLRDTMVKTAAETDRWVMEGVYGELANMALDRVTALIWIDLPEELCIANIKERGIQGGETETQFVGLLKWVAEYRIRANNWNSFDAHARLFSAFPGPKWLPSDREAVTHLAGSLPVGIELTDE</sequence>
<dbReference type="AlphaFoldDB" id="A0A7K3UCH8"/>
<dbReference type="RefSeq" id="WP_164010238.1">
    <property type="nucleotide sequence ID" value="NZ_WUFT01000007.1"/>
</dbReference>
<evidence type="ECO:0000313" key="1">
    <source>
        <dbReference type="EMBL" id="NEJ71350.1"/>
    </source>
</evidence>
<accession>A0A7K3UCH8</accession>
<dbReference type="InterPro" id="IPR027417">
    <property type="entry name" value="P-loop_NTPase"/>
</dbReference>
<protein>
    <submittedName>
        <fullName evidence="1">AAA family ATPase</fullName>
    </submittedName>
</protein>
<dbReference type="PANTHER" id="PTHR37816:SF1">
    <property type="entry name" value="TOXIN"/>
    <property type="match status" value="1"/>
</dbReference>
<name>A0A7K3UCH8_9HYPH</name>
<dbReference type="EMBL" id="WUFT01000007">
    <property type="protein sequence ID" value="NEJ71350.1"/>
    <property type="molecule type" value="Genomic_DNA"/>
</dbReference>
<dbReference type="InterPro" id="IPR052922">
    <property type="entry name" value="Cytidylate_Kinase-2"/>
</dbReference>
<reference evidence="1 2" key="1">
    <citation type="submission" date="2019-12" db="EMBL/GenBank/DDBJ databases">
        <title>Rhizobium genotypes associated with high levels of biological nitrogen fixation by grain legumes in a temperate-maritime cropping system.</title>
        <authorList>
            <person name="Maluk M."/>
            <person name="Francesc Ferrando Molina F."/>
            <person name="Lopez Del Egido L."/>
            <person name="Lafos M."/>
            <person name="Langarica-Fuentes A."/>
            <person name="Gebre Yohannes G."/>
            <person name="Young M.W."/>
            <person name="Martin P."/>
            <person name="Gantlett R."/>
            <person name="Kenicer G."/>
            <person name="Hawes C."/>
            <person name="Begg G.S."/>
            <person name="Quilliam R.S."/>
            <person name="Squire G.R."/>
            <person name="Poole P.S."/>
            <person name="Young P.W."/>
            <person name="Iannetta P.M."/>
            <person name="James E.K."/>
        </authorList>
    </citation>
    <scope>NUCLEOTIDE SEQUENCE [LARGE SCALE GENOMIC DNA]</scope>
    <source>
        <strain evidence="1 2">JHI366</strain>
    </source>
</reference>
<organism evidence="1 2">
    <name type="scientific">Rhizobium phaseoli</name>
    <dbReference type="NCBI Taxonomy" id="396"/>
    <lineage>
        <taxon>Bacteria</taxon>
        <taxon>Pseudomonadati</taxon>
        <taxon>Pseudomonadota</taxon>
        <taxon>Alphaproteobacteria</taxon>
        <taxon>Hyphomicrobiales</taxon>
        <taxon>Rhizobiaceae</taxon>
        <taxon>Rhizobium/Agrobacterium group</taxon>
        <taxon>Rhizobium</taxon>
    </lineage>
</organism>
<dbReference type="SUPFAM" id="SSF52540">
    <property type="entry name" value="P-loop containing nucleoside triphosphate hydrolases"/>
    <property type="match status" value="1"/>
</dbReference>
<dbReference type="Gene3D" id="3.40.50.300">
    <property type="entry name" value="P-loop containing nucleotide triphosphate hydrolases"/>
    <property type="match status" value="1"/>
</dbReference>
<evidence type="ECO:0000313" key="2">
    <source>
        <dbReference type="Proteomes" id="UP000471753"/>
    </source>
</evidence>